<feature type="region of interest" description="Disordered" evidence="1">
    <location>
        <begin position="1"/>
        <end position="81"/>
    </location>
</feature>
<protein>
    <submittedName>
        <fullName evidence="2">Uncharacterized protein</fullName>
    </submittedName>
</protein>
<keyword evidence="3" id="KW-1185">Reference proteome</keyword>
<dbReference type="Proteomes" id="UP001380290">
    <property type="component" value="Unassembled WGS sequence"/>
</dbReference>
<evidence type="ECO:0000256" key="1">
    <source>
        <dbReference type="SAM" id="MobiDB-lite"/>
    </source>
</evidence>
<dbReference type="RefSeq" id="WP_339598162.1">
    <property type="nucleotide sequence ID" value="NZ_JBBHLC010000003.1"/>
</dbReference>
<comment type="caution">
    <text evidence="2">The sequence shown here is derived from an EMBL/GenBank/DDBJ whole genome shotgun (WGS) entry which is preliminary data.</text>
</comment>
<sequence>MSNAGKKAAKNQPGEQTPAPAAQPLDMGVGMDQVGGSGDISHQGAGGAGSAPAKGALGGGSDEGVQTAADSTDGEPVGDSMATAALDITFNSPSANPAEVEVFPLRTYQDAGELRRRGGKGYLADKRHADALVQRKLASLHPLKE</sequence>
<accession>A0ABU8QN46</accession>
<evidence type="ECO:0000313" key="3">
    <source>
        <dbReference type="Proteomes" id="UP001380290"/>
    </source>
</evidence>
<organism evidence="2 3">
    <name type="scientific">Pseudomonas farsensis</name>
    <dbReference type="NCBI Taxonomy" id="2745492"/>
    <lineage>
        <taxon>Bacteria</taxon>
        <taxon>Pseudomonadati</taxon>
        <taxon>Pseudomonadota</taxon>
        <taxon>Gammaproteobacteria</taxon>
        <taxon>Pseudomonadales</taxon>
        <taxon>Pseudomonadaceae</taxon>
        <taxon>Pseudomonas</taxon>
    </lineage>
</organism>
<gene>
    <name evidence="2" type="ORF">V7S98_02445</name>
</gene>
<evidence type="ECO:0000313" key="2">
    <source>
        <dbReference type="EMBL" id="MEJ5862077.1"/>
    </source>
</evidence>
<reference evidence="2 3" key="1">
    <citation type="submission" date="2024-02" db="EMBL/GenBank/DDBJ databases">
        <title>Identification of pathogenicity and growth-promoting function of Pseudomonas putida variant.</title>
        <authorList>
            <person name="Sun J."/>
        </authorList>
    </citation>
    <scope>NUCLEOTIDE SEQUENCE [LARGE SCALE GENOMIC DNA]</scope>
    <source>
        <strain evidence="2 3">A03</strain>
    </source>
</reference>
<dbReference type="EMBL" id="JBBHLC010000003">
    <property type="protein sequence ID" value="MEJ5862077.1"/>
    <property type="molecule type" value="Genomic_DNA"/>
</dbReference>
<name>A0ABU8QN46_9PSED</name>
<feature type="compositionally biased region" description="Gly residues" evidence="1">
    <location>
        <begin position="33"/>
        <end position="49"/>
    </location>
</feature>
<proteinExistence type="predicted"/>